<gene>
    <name evidence="2" type="ORF">HaLaN_02434</name>
</gene>
<evidence type="ECO:0000256" key="1">
    <source>
        <dbReference type="SAM" id="MobiDB-lite"/>
    </source>
</evidence>
<keyword evidence="3" id="KW-1185">Reference proteome</keyword>
<protein>
    <submittedName>
        <fullName evidence="2">Uncharacterized protein</fullName>
    </submittedName>
</protein>
<dbReference type="AlphaFoldDB" id="A0A699YBQ2"/>
<feature type="region of interest" description="Disordered" evidence="1">
    <location>
        <begin position="230"/>
        <end position="252"/>
    </location>
</feature>
<evidence type="ECO:0000313" key="2">
    <source>
        <dbReference type="EMBL" id="GFH07607.1"/>
    </source>
</evidence>
<evidence type="ECO:0000313" key="3">
    <source>
        <dbReference type="Proteomes" id="UP000485058"/>
    </source>
</evidence>
<sequence>MPGVSPDICGSRLLGTQQRYNCRQALVVLASSASPHCTDTYHAGTGYCLGLHQQQQRAYVLECGNYHRRPTGHVLQHQHPLHVPPAQRCGAQLSGHPALSLAGSAKEDAMDRASFSCKLQTQAFRLLLLELASQGQQTNSQFGYDRAALLADPRLPGILLYHVIPGAGQITRRMELFDGQRFFSLNNRMVTVLRWAGSNKQGPPLPAAAGAGSSRCWLLPVPLVPLAAGRHHQEPAASRHPHLAPPQPWHEV</sequence>
<organism evidence="2 3">
    <name type="scientific">Haematococcus lacustris</name>
    <name type="common">Green alga</name>
    <name type="synonym">Haematococcus pluvialis</name>
    <dbReference type="NCBI Taxonomy" id="44745"/>
    <lineage>
        <taxon>Eukaryota</taxon>
        <taxon>Viridiplantae</taxon>
        <taxon>Chlorophyta</taxon>
        <taxon>core chlorophytes</taxon>
        <taxon>Chlorophyceae</taxon>
        <taxon>CS clade</taxon>
        <taxon>Chlamydomonadales</taxon>
        <taxon>Haematococcaceae</taxon>
        <taxon>Haematococcus</taxon>
    </lineage>
</organism>
<accession>A0A699YBQ2</accession>
<name>A0A699YBQ2_HAELA</name>
<reference evidence="2 3" key="1">
    <citation type="submission" date="2020-02" db="EMBL/GenBank/DDBJ databases">
        <title>Draft genome sequence of Haematococcus lacustris strain NIES-144.</title>
        <authorList>
            <person name="Morimoto D."/>
            <person name="Nakagawa S."/>
            <person name="Yoshida T."/>
            <person name="Sawayama S."/>
        </authorList>
    </citation>
    <scope>NUCLEOTIDE SEQUENCE [LARGE SCALE GENOMIC DNA]</scope>
    <source>
        <strain evidence="2 3">NIES-144</strain>
    </source>
</reference>
<dbReference type="Proteomes" id="UP000485058">
    <property type="component" value="Unassembled WGS sequence"/>
</dbReference>
<feature type="compositionally biased region" description="Pro residues" evidence="1">
    <location>
        <begin position="243"/>
        <end position="252"/>
    </location>
</feature>
<comment type="caution">
    <text evidence="2">The sequence shown here is derived from an EMBL/GenBank/DDBJ whole genome shotgun (WGS) entry which is preliminary data.</text>
</comment>
<proteinExistence type="predicted"/>
<dbReference type="EMBL" id="BLLF01000105">
    <property type="protein sequence ID" value="GFH07607.1"/>
    <property type="molecule type" value="Genomic_DNA"/>
</dbReference>